<dbReference type="EMBL" id="JABANE010000002">
    <property type="protein sequence ID" value="NME66552.1"/>
    <property type="molecule type" value="Genomic_DNA"/>
</dbReference>
<feature type="domain" description="UmuC" evidence="6">
    <location>
        <begin position="13"/>
        <end position="195"/>
    </location>
</feature>
<dbReference type="SUPFAM" id="SSF100879">
    <property type="entry name" value="Lesion bypass DNA polymerase (Y-family), little finger domain"/>
    <property type="match status" value="1"/>
</dbReference>
<organism evidence="7 8">
    <name type="scientific">Flammeovirga aprica JL-4</name>
    <dbReference type="NCBI Taxonomy" id="694437"/>
    <lineage>
        <taxon>Bacteria</taxon>
        <taxon>Pseudomonadati</taxon>
        <taxon>Bacteroidota</taxon>
        <taxon>Cytophagia</taxon>
        <taxon>Cytophagales</taxon>
        <taxon>Flammeovirgaceae</taxon>
        <taxon>Flammeovirga</taxon>
    </lineage>
</organism>
<dbReference type="GO" id="GO:0005829">
    <property type="term" value="C:cytosol"/>
    <property type="evidence" value="ECO:0007669"/>
    <property type="project" value="TreeGrafter"/>
</dbReference>
<dbReference type="Pfam" id="PF00817">
    <property type="entry name" value="IMS"/>
    <property type="match status" value="1"/>
</dbReference>
<dbReference type="SUPFAM" id="SSF56672">
    <property type="entry name" value="DNA/RNA polymerases"/>
    <property type="match status" value="1"/>
</dbReference>
<dbReference type="Proteomes" id="UP000576082">
    <property type="component" value="Unassembled WGS sequence"/>
</dbReference>
<comment type="caution">
    <text evidence="7">The sequence shown here is derived from an EMBL/GenBank/DDBJ whole genome shotgun (WGS) entry which is preliminary data.</text>
</comment>
<keyword evidence="8" id="KW-1185">Reference proteome</keyword>
<dbReference type="GO" id="GO:0003887">
    <property type="term" value="F:DNA-directed DNA polymerase activity"/>
    <property type="evidence" value="ECO:0007669"/>
    <property type="project" value="TreeGrafter"/>
</dbReference>
<evidence type="ECO:0000256" key="5">
    <source>
        <dbReference type="ARBA" id="ARBA00023236"/>
    </source>
</evidence>
<dbReference type="PROSITE" id="PS50173">
    <property type="entry name" value="UMUC"/>
    <property type="match status" value="1"/>
</dbReference>
<dbReference type="Gene3D" id="3.40.1170.60">
    <property type="match status" value="1"/>
</dbReference>
<evidence type="ECO:0000259" key="6">
    <source>
        <dbReference type="PROSITE" id="PS50173"/>
    </source>
</evidence>
<dbReference type="InterPro" id="IPR043502">
    <property type="entry name" value="DNA/RNA_pol_sf"/>
</dbReference>
<dbReference type="AlphaFoldDB" id="A0A7X9P1B9"/>
<dbReference type="PANTHER" id="PTHR11076">
    <property type="entry name" value="DNA REPAIR POLYMERASE UMUC / TRANSFERASE FAMILY MEMBER"/>
    <property type="match status" value="1"/>
</dbReference>
<dbReference type="InterPro" id="IPR025188">
    <property type="entry name" value="DUF4113"/>
</dbReference>
<dbReference type="Pfam" id="PF13438">
    <property type="entry name" value="DUF4113"/>
    <property type="match status" value="1"/>
</dbReference>
<sequence length="432" mass="49163">MTKDLLGRPQNKYALIDCNSFYASCEVVFRPDLEDKPVVVLSNNDGCVIAGNKKAKELGFKMGTPFFKMKSVMQKQEVAVFSSNYALYASLSQRIMALLRQYGSAIEVYSIDEAFLDLTNTEETTGIGALIRDNIKSQTGVPVAVGIGSTKTLAKLANHIAKKDPNFPGVCELTSYEADRKCIAHWPIDELWGIGRQHCKSLQEHNVFTIGSFMDLPEAYIKKKWHAPVWRIYKELQGVRCHTFKERPPAKQGIGTARTFAQPVNDWAKLKEIMCGFVASVTEKLRKQNSLTQQISVFVMTDKHREQNHYYGSEKIKLDVPTDDTAVLIKAMLFLLKKVFKERHNYKKAGVHLTKITPNHSFQQTLNKVHNVNEVEKKHQLLGTLDRINRRYGKNTLVFASQRLAARQPFEMKQENKSRKFTTNINEIAFVL</sequence>
<dbReference type="Gene3D" id="3.30.70.270">
    <property type="match status" value="1"/>
</dbReference>
<proteinExistence type="inferred from homology"/>
<keyword evidence="3" id="KW-0741">SOS mutagenesis</keyword>
<evidence type="ECO:0000313" key="8">
    <source>
        <dbReference type="Proteomes" id="UP000576082"/>
    </source>
</evidence>
<evidence type="ECO:0000256" key="4">
    <source>
        <dbReference type="ARBA" id="ARBA00023204"/>
    </source>
</evidence>
<comment type="similarity">
    <text evidence="1">Belongs to the DNA polymerase type-Y family.</text>
</comment>
<evidence type="ECO:0000313" key="7">
    <source>
        <dbReference type="EMBL" id="NME66552.1"/>
    </source>
</evidence>
<name>A0A7X9P1B9_9BACT</name>
<reference evidence="7 8" key="1">
    <citation type="submission" date="2020-04" db="EMBL/GenBank/DDBJ databases">
        <title>Flammeovirga sp. SR4, a novel species isolated from seawater.</title>
        <authorList>
            <person name="Wang X."/>
        </authorList>
    </citation>
    <scope>NUCLEOTIDE SEQUENCE [LARGE SCALE GENOMIC DNA]</scope>
    <source>
        <strain evidence="7 8">ATCC 23126</strain>
    </source>
</reference>
<keyword evidence="5" id="KW-0742">SOS response</keyword>
<dbReference type="InterPro" id="IPR043128">
    <property type="entry name" value="Rev_trsase/Diguanyl_cyclase"/>
</dbReference>
<dbReference type="Gene3D" id="3.30.1490.100">
    <property type="entry name" value="DNA polymerase, Y-family, little finger domain"/>
    <property type="match status" value="1"/>
</dbReference>
<evidence type="ECO:0000256" key="2">
    <source>
        <dbReference type="ARBA" id="ARBA00022763"/>
    </source>
</evidence>
<dbReference type="InterPro" id="IPR001126">
    <property type="entry name" value="UmuC"/>
</dbReference>
<evidence type="ECO:0000256" key="3">
    <source>
        <dbReference type="ARBA" id="ARBA00023199"/>
    </source>
</evidence>
<evidence type="ECO:0000256" key="1">
    <source>
        <dbReference type="ARBA" id="ARBA00010945"/>
    </source>
</evidence>
<dbReference type="PANTHER" id="PTHR11076:SF34">
    <property type="entry name" value="PROTEIN UMUC"/>
    <property type="match status" value="1"/>
</dbReference>
<dbReference type="GO" id="GO:0006281">
    <property type="term" value="P:DNA repair"/>
    <property type="evidence" value="ECO:0007669"/>
    <property type="project" value="UniProtKB-KW"/>
</dbReference>
<accession>A0A7X9P1B9</accession>
<dbReference type="GO" id="GO:0042276">
    <property type="term" value="P:error-prone translesion synthesis"/>
    <property type="evidence" value="ECO:0007669"/>
    <property type="project" value="TreeGrafter"/>
</dbReference>
<keyword evidence="4" id="KW-0234">DNA repair</keyword>
<dbReference type="GO" id="GO:0009432">
    <property type="term" value="P:SOS response"/>
    <property type="evidence" value="ECO:0007669"/>
    <property type="project" value="UniProtKB-KW"/>
</dbReference>
<keyword evidence="2" id="KW-0227">DNA damage</keyword>
<protein>
    <submittedName>
        <fullName evidence="7">Y-family DNA polymerase</fullName>
    </submittedName>
</protein>
<dbReference type="GO" id="GO:0003684">
    <property type="term" value="F:damaged DNA binding"/>
    <property type="evidence" value="ECO:0007669"/>
    <property type="project" value="InterPro"/>
</dbReference>
<dbReference type="InterPro" id="IPR017961">
    <property type="entry name" value="DNA_pol_Y-fam_little_finger"/>
</dbReference>
<dbReference type="InterPro" id="IPR050116">
    <property type="entry name" value="DNA_polymerase-Y"/>
</dbReference>
<dbReference type="Pfam" id="PF11799">
    <property type="entry name" value="IMS_C"/>
    <property type="match status" value="1"/>
</dbReference>
<dbReference type="RefSeq" id="WP_169654300.1">
    <property type="nucleotide sequence ID" value="NZ_JABANE010000002.1"/>
</dbReference>
<dbReference type="CDD" id="cd01700">
    <property type="entry name" value="PolY_Pol_V_umuC"/>
    <property type="match status" value="1"/>
</dbReference>
<gene>
    <name evidence="7" type="ORF">HHU12_01125</name>
</gene>
<dbReference type="InterPro" id="IPR036775">
    <property type="entry name" value="DNA_pol_Y-fam_lit_finger_sf"/>
</dbReference>